<dbReference type="EMBL" id="CP002086">
    <property type="protein sequence ID" value="ADJ28982.1"/>
    <property type="molecule type" value="Genomic_DNA"/>
</dbReference>
<dbReference type="CDD" id="cd00427">
    <property type="entry name" value="Ribosomal_L29_HIP"/>
    <property type="match status" value="1"/>
</dbReference>
<comment type="similarity">
    <text evidence="1 5">Belongs to the universal ribosomal protein uL29 family.</text>
</comment>
<evidence type="ECO:0000313" key="6">
    <source>
        <dbReference type="EMBL" id="ADJ28982.1"/>
    </source>
</evidence>
<name>D8K7V5_NITWC</name>
<dbReference type="eggNOG" id="COG0255">
    <property type="taxonomic scope" value="Bacteria"/>
</dbReference>
<reference evidence="6 7" key="1">
    <citation type="submission" date="2010-06" db="EMBL/GenBank/DDBJ databases">
        <title>Complete sequence of chromosome of Nitrosococcus watsoni C-113.</title>
        <authorList>
            <consortium name="US DOE Joint Genome Institute"/>
            <person name="Lucas S."/>
            <person name="Copeland A."/>
            <person name="Lapidus A."/>
            <person name="Cheng J.-F."/>
            <person name="Bruce D."/>
            <person name="Goodwin L."/>
            <person name="Pitluck S."/>
            <person name="Malfatti S.A."/>
            <person name="Chain P.S.G."/>
            <person name="Land M."/>
            <person name="Hauser L."/>
            <person name="Kyrpides N."/>
            <person name="Ivanova N."/>
            <person name="Cambell M.A."/>
            <person name="Heidelberg J.F."/>
            <person name="Klotz M.G."/>
            <person name="Woyke T."/>
        </authorList>
    </citation>
    <scope>NUCLEOTIDE SEQUENCE [LARGE SCALE GENOMIC DNA]</scope>
    <source>
        <strain evidence="6 7">C-113</strain>
    </source>
</reference>
<dbReference type="AlphaFoldDB" id="D8K7V5"/>
<organism evidence="6 7">
    <name type="scientific">Nitrosococcus watsoni (strain C-113)</name>
    <dbReference type="NCBI Taxonomy" id="105559"/>
    <lineage>
        <taxon>Bacteria</taxon>
        <taxon>Pseudomonadati</taxon>
        <taxon>Pseudomonadota</taxon>
        <taxon>Gammaproteobacteria</taxon>
        <taxon>Chromatiales</taxon>
        <taxon>Chromatiaceae</taxon>
        <taxon>Nitrosococcus</taxon>
    </lineage>
</organism>
<gene>
    <name evidence="5" type="primary">rpmC</name>
    <name evidence="6" type="ordered locus">Nwat_2150</name>
</gene>
<dbReference type="InterPro" id="IPR001854">
    <property type="entry name" value="Ribosomal_uL29"/>
</dbReference>
<dbReference type="GO" id="GO:0022625">
    <property type="term" value="C:cytosolic large ribosomal subunit"/>
    <property type="evidence" value="ECO:0007669"/>
    <property type="project" value="TreeGrafter"/>
</dbReference>
<evidence type="ECO:0000256" key="4">
    <source>
        <dbReference type="ARBA" id="ARBA00035204"/>
    </source>
</evidence>
<dbReference type="GO" id="GO:0006412">
    <property type="term" value="P:translation"/>
    <property type="evidence" value="ECO:0007669"/>
    <property type="project" value="UniProtKB-UniRule"/>
</dbReference>
<evidence type="ECO:0000313" key="7">
    <source>
        <dbReference type="Proteomes" id="UP000000393"/>
    </source>
</evidence>
<dbReference type="SUPFAM" id="SSF46561">
    <property type="entry name" value="Ribosomal protein L29 (L29p)"/>
    <property type="match status" value="1"/>
</dbReference>
<dbReference type="HAMAP" id="MF_00374">
    <property type="entry name" value="Ribosomal_uL29"/>
    <property type="match status" value="1"/>
</dbReference>
<protein>
    <recommendedName>
        <fullName evidence="4 5">Large ribosomal subunit protein uL29</fullName>
    </recommendedName>
</protein>
<dbReference type="STRING" id="105559.Nwat_2150"/>
<evidence type="ECO:0000256" key="5">
    <source>
        <dbReference type="HAMAP-Rule" id="MF_00374"/>
    </source>
</evidence>
<evidence type="ECO:0000256" key="2">
    <source>
        <dbReference type="ARBA" id="ARBA00022980"/>
    </source>
</evidence>
<dbReference type="InterPro" id="IPR036049">
    <property type="entry name" value="Ribosomal_uL29_sf"/>
</dbReference>
<dbReference type="PANTHER" id="PTHR10916">
    <property type="entry name" value="60S RIBOSOMAL PROTEIN L35/50S RIBOSOMAL PROTEIN L29"/>
    <property type="match status" value="1"/>
</dbReference>
<dbReference type="NCBIfam" id="TIGR00012">
    <property type="entry name" value="L29"/>
    <property type="match status" value="1"/>
</dbReference>
<dbReference type="FunFam" id="1.10.287.310:FF:000001">
    <property type="entry name" value="50S ribosomal protein L29"/>
    <property type="match status" value="1"/>
</dbReference>
<dbReference type="Gene3D" id="1.10.287.310">
    <property type="match status" value="1"/>
</dbReference>
<dbReference type="PANTHER" id="PTHR10916:SF0">
    <property type="entry name" value="LARGE RIBOSOMAL SUBUNIT PROTEIN UL29C"/>
    <property type="match status" value="1"/>
</dbReference>
<dbReference type="Pfam" id="PF00831">
    <property type="entry name" value="Ribosomal_L29"/>
    <property type="match status" value="1"/>
</dbReference>
<sequence length="65" mass="7827">MKVQELRTKTEDELQKELLELSRERFKLRMQMGTGQLVRNSELKRVRRSIARVKTVLTEKQRQAQ</sequence>
<dbReference type="OrthoDB" id="9815192at2"/>
<dbReference type="RefSeq" id="WP_013221070.1">
    <property type="nucleotide sequence ID" value="NC_014315.1"/>
</dbReference>
<evidence type="ECO:0000256" key="3">
    <source>
        <dbReference type="ARBA" id="ARBA00023274"/>
    </source>
</evidence>
<keyword evidence="3 5" id="KW-0687">Ribonucleoprotein</keyword>
<dbReference type="GO" id="GO:0003735">
    <property type="term" value="F:structural constituent of ribosome"/>
    <property type="evidence" value="ECO:0007669"/>
    <property type="project" value="InterPro"/>
</dbReference>
<dbReference type="InterPro" id="IPR050063">
    <property type="entry name" value="Ribosomal_protein_uL29"/>
</dbReference>
<proteinExistence type="inferred from homology"/>
<dbReference type="KEGG" id="nwa:Nwat_2150"/>
<accession>D8K7V5</accession>
<keyword evidence="7" id="KW-1185">Reference proteome</keyword>
<dbReference type="Proteomes" id="UP000000393">
    <property type="component" value="Chromosome"/>
</dbReference>
<evidence type="ECO:0000256" key="1">
    <source>
        <dbReference type="ARBA" id="ARBA00009254"/>
    </source>
</evidence>
<keyword evidence="2 5" id="KW-0689">Ribosomal protein</keyword>
<dbReference type="HOGENOM" id="CLU_158491_1_2_6"/>